<keyword evidence="8" id="KW-1185">Reference proteome</keyword>
<keyword evidence="2" id="KW-0479">Metal-binding</keyword>
<evidence type="ECO:0000256" key="1">
    <source>
        <dbReference type="ARBA" id="ARBA00022714"/>
    </source>
</evidence>
<reference evidence="7" key="2">
    <citation type="submission" date="2020-11" db="EMBL/GenBank/DDBJ databases">
        <authorList>
            <person name="McCartney M.A."/>
            <person name="Auch B."/>
            <person name="Kono T."/>
            <person name="Mallez S."/>
            <person name="Becker A."/>
            <person name="Gohl D.M."/>
            <person name="Silverstein K.A.T."/>
            <person name="Koren S."/>
            <person name="Bechman K.B."/>
            <person name="Herman A."/>
            <person name="Abrahante J.E."/>
            <person name="Garbe J."/>
        </authorList>
    </citation>
    <scope>NUCLEOTIDE SEQUENCE</scope>
    <source>
        <strain evidence="7">Duluth1</strain>
        <tissue evidence="7">Whole animal</tissue>
    </source>
</reference>
<feature type="region of interest" description="Disordered" evidence="5">
    <location>
        <begin position="1"/>
        <end position="44"/>
    </location>
</feature>
<dbReference type="GO" id="GO:0046872">
    <property type="term" value="F:metal ion binding"/>
    <property type="evidence" value="ECO:0007669"/>
    <property type="project" value="UniProtKB-KW"/>
</dbReference>
<feature type="compositionally biased region" description="Basic and acidic residues" evidence="5">
    <location>
        <begin position="1"/>
        <end position="16"/>
    </location>
</feature>
<dbReference type="GO" id="GO:0051537">
    <property type="term" value="F:2 iron, 2 sulfur cluster binding"/>
    <property type="evidence" value="ECO:0007669"/>
    <property type="project" value="UniProtKB-KW"/>
</dbReference>
<evidence type="ECO:0000256" key="3">
    <source>
        <dbReference type="ARBA" id="ARBA00023004"/>
    </source>
</evidence>
<protein>
    <recommendedName>
        <fullName evidence="6">Rieske domain-containing protein</fullName>
    </recommendedName>
</protein>
<dbReference type="AlphaFoldDB" id="A0A9D4HD37"/>
<keyword evidence="1" id="KW-0001">2Fe-2S</keyword>
<dbReference type="PANTHER" id="PTHR21496:SF19">
    <property type="entry name" value="SI:CH211-212D10.2"/>
    <property type="match status" value="1"/>
</dbReference>
<evidence type="ECO:0000259" key="6">
    <source>
        <dbReference type="PROSITE" id="PS51296"/>
    </source>
</evidence>
<comment type="caution">
    <text evidence="7">The sequence shown here is derived from an EMBL/GenBank/DDBJ whole genome shotgun (WGS) entry which is preliminary data.</text>
</comment>
<dbReference type="InterPro" id="IPR054716">
    <property type="entry name" value="Sol_Rieske_ferrdox_dom"/>
</dbReference>
<evidence type="ECO:0000313" key="7">
    <source>
        <dbReference type="EMBL" id="KAH3715400.1"/>
    </source>
</evidence>
<dbReference type="Gene3D" id="2.102.10.10">
    <property type="entry name" value="Rieske [2Fe-2S] iron-sulphur domain"/>
    <property type="match status" value="1"/>
</dbReference>
<dbReference type="SUPFAM" id="SSF50022">
    <property type="entry name" value="ISP domain"/>
    <property type="match status" value="1"/>
</dbReference>
<proteinExistence type="predicted"/>
<keyword evidence="4" id="KW-0411">Iron-sulfur</keyword>
<dbReference type="OrthoDB" id="426882at2759"/>
<dbReference type="Proteomes" id="UP000828390">
    <property type="component" value="Unassembled WGS sequence"/>
</dbReference>
<organism evidence="7 8">
    <name type="scientific">Dreissena polymorpha</name>
    <name type="common">Zebra mussel</name>
    <name type="synonym">Mytilus polymorpha</name>
    <dbReference type="NCBI Taxonomy" id="45954"/>
    <lineage>
        <taxon>Eukaryota</taxon>
        <taxon>Metazoa</taxon>
        <taxon>Spiralia</taxon>
        <taxon>Lophotrochozoa</taxon>
        <taxon>Mollusca</taxon>
        <taxon>Bivalvia</taxon>
        <taxon>Autobranchia</taxon>
        <taxon>Heteroconchia</taxon>
        <taxon>Euheterodonta</taxon>
        <taxon>Imparidentia</taxon>
        <taxon>Neoheterodontei</taxon>
        <taxon>Myida</taxon>
        <taxon>Dreissenoidea</taxon>
        <taxon>Dreissenidae</taxon>
        <taxon>Dreissena</taxon>
    </lineage>
</organism>
<dbReference type="Pfam" id="PF22543">
    <property type="entry name" value="Rieske_4"/>
    <property type="match status" value="1"/>
</dbReference>
<evidence type="ECO:0000256" key="4">
    <source>
        <dbReference type="ARBA" id="ARBA00023014"/>
    </source>
</evidence>
<name>A0A9D4HD37_DREPO</name>
<dbReference type="PANTHER" id="PTHR21496">
    <property type="entry name" value="FERREDOXIN-RELATED"/>
    <property type="match status" value="1"/>
</dbReference>
<dbReference type="CDD" id="cd03467">
    <property type="entry name" value="Rieske"/>
    <property type="match status" value="1"/>
</dbReference>
<feature type="region of interest" description="Disordered" evidence="5">
    <location>
        <begin position="281"/>
        <end position="318"/>
    </location>
</feature>
<feature type="domain" description="Rieske" evidence="6">
    <location>
        <begin position="168"/>
        <end position="268"/>
    </location>
</feature>
<sequence>MQCDIKKSSADSKNDYQKLASTEPKYSETEVPTDDVPLLSNMEPTHEDTIVVTGVSNKETEQHADENTLTRAASGNNNDVISNDKQITELMSEIEIETPRVHAGSSLKYATIEQSLSTDAGKTIYAARPRSGNQVKKFSYQPPPTGSEDKIDIVRKMSESSAVEFVPWQNVGSYAELKKTRCQRLYATSGRSDDLALFYHNGRFYVIDAWCTHMGGPLFQGEIEDYNGRCHVMCPWHSYMFDLETGKNEMGLHQKVFDLKYENGHIFVRYHTPLSVEPNRKSSNAVINFPPKKGKMTGEEEKAPTQRKTSILESPLRL</sequence>
<dbReference type="PROSITE" id="PS51296">
    <property type="entry name" value="RIESKE"/>
    <property type="match status" value="1"/>
</dbReference>
<accession>A0A9D4HD37</accession>
<keyword evidence="3" id="KW-0408">Iron</keyword>
<dbReference type="EMBL" id="JAIWYP010000013">
    <property type="protein sequence ID" value="KAH3715400.1"/>
    <property type="molecule type" value="Genomic_DNA"/>
</dbReference>
<dbReference type="InterPro" id="IPR017941">
    <property type="entry name" value="Rieske_2Fe-2S"/>
</dbReference>
<reference evidence="7" key="1">
    <citation type="journal article" date="2019" name="bioRxiv">
        <title>The Genome of the Zebra Mussel, Dreissena polymorpha: A Resource for Invasive Species Research.</title>
        <authorList>
            <person name="McCartney M.A."/>
            <person name="Auch B."/>
            <person name="Kono T."/>
            <person name="Mallez S."/>
            <person name="Zhang Y."/>
            <person name="Obille A."/>
            <person name="Becker A."/>
            <person name="Abrahante J.E."/>
            <person name="Garbe J."/>
            <person name="Badalamenti J.P."/>
            <person name="Herman A."/>
            <person name="Mangelson H."/>
            <person name="Liachko I."/>
            <person name="Sullivan S."/>
            <person name="Sone E.D."/>
            <person name="Koren S."/>
            <person name="Silverstein K.A.T."/>
            <person name="Beckman K.B."/>
            <person name="Gohl D.M."/>
        </authorList>
    </citation>
    <scope>NUCLEOTIDE SEQUENCE</scope>
    <source>
        <strain evidence="7">Duluth1</strain>
        <tissue evidence="7">Whole animal</tissue>
    </source>
</reference>
<gene>
    <name evidence="7" type="ORF">DPMN_058108</name>
</gene>
<dbReference type="InterPro" id="IPR036922">
    <property type="entry name" value="Rieske_2Fe-2S_sf"/>
</dbReference>
<evidence type="ECO:0000256" key="2">
    <source>
        <dbReference type="ARBA" id="ARBA00022723"/>
    </source>
</evidence>
<evidence type="ECO:0000313" key="8">
    <source>
        <dbReference type="Proteomes" id="UP000828390"/>
    </source>
</evidence>
<evidence type="ECO:0000256" key="5">
    <source>
        <dbReference type="SAM" id="MobiDB-lite"/>
    </source>
</evidence>